<dbReference type="AlphaFoldDB" id="A0A5B6VP56"/>
<keyword evidence="3" id="KW-1185">Reference proteome</keyword>
<protein>
    <submittedName>
        <fullName evidence="2">DNA/RNA polymerase superfamily protein</fullName>
    </submittedName>
</protein>
<dbReference type="Proteomes" id="UP000325315">
    <property type="component" value="Unassembled WGS sequence"/>
</dbReference>
<organism evidence="2 3">
    <name type="scientific">Gossypium australe</name>
    <dbReference type="NCBI Taxonomy" id="47621"/>
    <lineage>
        <taxon>Eukaryota</taxon>
        <taxon>Viridiplantae</taxon>
        <taxon>Streptophyta</taxon>
        <taxon>Embryophyta</taxon>
        <taxon>Tracheophyta</taxon>
        <taxon>Spermatophyta</taxon>
        <taxon>Magnoliopsida</taxon>
        <taxon>eudicotyledons</taxon>
        <taxon>Gunneridae</taxon>
        <taxon>Pentapetalae</taxon>
        <taxon>rosids</taxon>
        <taxon>malvids</taxon>
        <taxon>Malvales</taxon>
        <taxon>Malvaceae</taxon>
        <taxon>Malvoideae</taxon>
        <taxon>Gossypium</taxon>
    </lineage>
</organism>
<evidence type="ECO:0000313" key="3">
    <source>
        <dbReference type="Proteomes" id="UP000325315"/>
    </source>
</evidence>
<accession>A0A5B6VP56</accession>
<dbReference type="Pfam" id="PF24626">
    <property type="entry name" value="SH3_Tf2-1"/>
    <property type="match status" value="1"/>
</dbReference>
<dbReference type="InterPro" id="IPR056924">
    <property type="entry name" value="SH3_Tf2-1"/>
</dbReference>
<comment type="caution">
    <text evidence="2">The sequence shown here is derived from an EMBL/GenBank/DDBJ whole genome shotgun (WGS) entry which is preliminary data.</text>
</comment>
<dbReference type="EMBL" id="SMMG02000006">
    <property type="protein sequence ID" value="KAA3470940.1"/>
    <property type="molecule type" value="Genomic_DNA"/>
</dbReference>
<dbReference type="PANTHER" id="PTHR46148:SF44">
    <property type="entry name" value="GAG-POL POLYPROTEIN"/>
    <property type="match status" value="1"/>
</dbReference>
<evidence type="ECO:0000259" key="1">
    <source>
        <dbReference type="Pfam" id="PF24626"/>
    </source>
</evidence>
<feature type="domain" description="Tf2-1-like SH3-like" evidence="1">
    <location>
        <begin position="53"/>
        <end position="117"/>
    </location>
</feature>
<dbReference type="OrthoDB" id="1600023at2759"/>
<dbReference type="PANTHER" id="PTHR46148">
    <property type="entry name" value="CHROMO DOMAIN-CONTAINING PROTEIN"/>
    <property type="match status" value="1"/>
</dbReference>
<proteinExistence type="predicted"/>
<gene>
    <name evidence="2" type="ORF">EPI10_016611</name>
</gene>
<name>A0A5B6VP56_9ROSI</name>
<reference evidence="3" key="1">
    <citation type="journal article" date="2019" name="Plant Biotechnol. J.">
        <title>Genome sequencing of the Australian wild diploid species Gossypium australe highlights disease resistance and delayed gland morphogenesis.</title>
        <authorList>
            <person name="Cai Y."/>
            <person name="Cai X."/>
            <person name="Wang Q."/>
            <person name="Wang P."/>
            <person name="Zhang Y."/>
            <person name="Cai C."/>
            <person name="Xu Y."/>
            <person name="Wang K."/>
            <person name="Zhou Z."/>
            <person name="Wang C."/>
            <person name="Geng S."/>
            <person name="Li B."/>
            <person name="Dong Q."/>
            <person name="Hou Y."/>
            <person name="Wang H."/>
            <person name="Ai P."/>
            <person name="Liu Z."/>
            <person name="Yi F."/>
            <person name="Sun M."/>
            <person name="An G."/>
            <person name="Cheng J."/>
            <person name="Zhang Y."/>
            <person name="Shi Q."/>
            <person name="Xie Y."/>
            <person name="Shi X."/>
            <person name="Chang Y."/>
            <person name="Huang F."/>
            <person name="Chen Y."/>
            <person name="Hong S."/>
            <person name="Mi L."/>
            <person name="Sun Q."/>
            <person name="Zhang L."/>
            <person name="Zhou B."/>
            <person name="Peng R."/>
            <person name="Zhang X."/>
            <person name="Liu F."/>
        </authorList>
    </citation>
    <scope>NUCLEOTIDE SEQUENCE [LARGE SCALE GENOMIC DNA]</scope>
    <source>
        <strain evidence="3">cv. PA1801</strain>
    </source>
</reference>
<evidence type="ECO:0000313" key="2">
    <source>
        <dbReference type="EMBL" id="KAA3470940.1"/>
    </source>
</evidence>
<sequence length="156" mass="18164">MSLPSNNSYQSIPRWHHTRPCMVESVELYCTTTSDHQKSYVDLKRKDIELHTGDNVFLKVSPWKKVLCFSKKGKLSPRFIGSYEILERVSLVAYRLALPSKLDKIHNIFHVSMLQWYKSDPSHVISPDEVELQPDFSYSEELIKILAQEVKGLRNK</sequence>